<dbReference type="Pfam" id="PF13385">
    <property type="entry name" value="Laminin_G_3"/>
    <property type="match status" value="1"/>
</dbReference>
<dbReference type="NCBIfam" id="TIGR04183">
    <property type="entry name" value="Por_Secre_tail"/>
    <property type="match status" value="1"/>
</dbReference>
<name>A0A1G5AJN0_9FLAO</name>
<sequence length="1158" mass="127524">MKKKLLLLFLMLAVSGMANAQAVGDTIRVQGFNYNSTTRDTVLAFPNNPALTFEKILLKYNMRCRNATVLMGPEDGVTGCGEWDYSCNTFIADSSKVEKVLQQWPDYHVSNFSGSAFAYTTQPTFDHYDFTQQQVNLNSIVSENTYQVGSGNQSMGGLLHTALRSGRSQILVTAAQLQAAGLTAGPIQGLGLTATTGGATAFLKLSVKSTSLIELPAQNLQLTGFTEVYFRNHAFAVGANRLQFHTPFNWDGTSNLILDFSFSNTSGTADIQLAGFTNAGLRSLSASNIGMIDTSAGAVDIDPTFLNTIGQQLTVSFWAYGDPALMPSNCSIVYGYSTDINQREINLHMPWDGRVYFDCGYDGGGFDRIEQVYGAESNIEGQWNHWVFVKNADTEEMKIFLNGNQWLGGSGKTRAVELLKLYLGKMSDNGTDRFYKGRIREFAVWDTEVDDETILAWKNKSLDATHPYDANLVAYYKLDQMNAGTVLDSKQGLVSQAPSVSASFERGDQLSTTFTESNLLPNLTFYRGTYNQTVTPVVERYSYPRTPRTVGHYSVTSNEGVTPMTDDTLNLLDTQYLYDAVAENIYNGQTGAVAGTLPVATEGTINVTQMDYFKRYPFYNELVSFVTPYGIGLDLGVNGKTWIFDMSDYVNLLKGNKRLTMAGGVWQEEMDLEFLFIVGTPPRNVVQYDQLWQGMFRKGDVTLANINNGTAFPTNNYAFSSDATSFKLKSSITGHGAAGEFSQNGGTIQHRIRANDVQQLSWTITQICNENPIFPQGGTWVYNRQGWCPGQRTLLKEYDITSFATPGSTVALDYRTSNAQQPGGDYRYITAHQVIGYGAPNFPTDAAIEVVKAPNNAIAEYGRINPMCEQPKLTLRNTGANAVTSVQFEYWLNNADTHQTFTWNGNLASMAAVDVQLPVQGLWSNGVQATGNKFHAQIVLVNGAPDGYAHNNLYHSNFTLPDVLPATFKIRVKTNNSPGQNYYNLYDDAGVLVENRTFPAANTIYTFTYNAPLVTPGCYRLRMEDTGNNGLEWWAATAQGTGYMQILDANDVVLKTFEPDFGGGFDYSFSINSLLGTDVFIADAGVRLYPNPSKGSFKLEGKQLSGSTITITDALGKTIRTAHADANLVEFTQQLNAGLYFVKVEKDGQTQTHKLLVQ</sequence>
<keyword evidence="2" id="KW-1015">Disulfide bond</keyword>
<dbReference type="AlphaFoldDB" id="A0A1G5AJN0"/>
<feature type="domain" description="Peptide-N-glycosidase F C-terminal" evidence="4">
    <location>
        <begin position="718"/>
        <end position="829"/>
    </location>
</feature>
<evidence type="ECO:0000256" key="2">
    <source>
        <dbReference type="ARBA" id="ARBA00023157"/>
    </source>
</evidence>
<evidence type="ECO:0000313" key="7">
    <source>
        <dbReference type="Proteomes" id="UP000199354"/>
    </source>
</evidence>
<dbReference type="EMBL" id="FMVF01000002">
    <property type="protein sequence ID" value="SCX78106.1"/>
    <property type="molecule type" value="Genomic_DNA"/>
</dbReference>
<accession>A0A1G5AJN0</accession>
<feature type="chain" id="PRO_5011511492" evidence="3">
    <location>
        <begin position="21"/>
        <end position="1158"/>
    </location>
</feature>
<gene>
    <name evidence="6" type="ORF">SAMN02927903_00028</name>
</gene>
<dbReference type="InterPro" id="IPR015197">
    <property type="entry name" value="PngaseF_C"/>
</dbReference>
<dbReference type="OrthoDB" id="6281169at2"/>
<organism evidence="6 7">
    <name type="scientific">Flavobacterium caeni</name>
    <dbReference type="NCBI Taxonomy" id="490189"/>
    <lineage>
        <taxon>Bacteria</taxon>
        <taxon>Pseudomonadati</taxon>
        <taxon>Bacteroidota</taxon>
        <taxon>Flavobacteriia</taxon>
        <taxon>Flavobacteriales</taxon>
        <taxon>Flavobacteriaceae</taxon>
        <taxon>Flavobacterium</taxon>
    </lineage>
</organism>
<dbReference type="InterPro" id="IPR026444">
    <property type="entry name" value="Secre_tail"/>
</dbReference>
<dbReference type="GO" id="GO:0004553">
    <property type="term" value="F:hydrolase activity, hydrolyzing O-glycosyl compounds"/>
    <property type="evidence" value="ECO:0007669"/>
    <property type="project" value="UniProtKB-ARBA"/>
</dbReference>
<evidence type="ECO:0000259" key="4">
    <source>
        <dbReference type="Pfam" id="PF09113"/>
    </source>
</evidence>
<evidence type="ECO:0000256" key="3">
    <source>
        <dbReference type="SAM" id="SignalP"/>
    </source>
</evidence>
<keyword evidence="7" id="KW-1185">Reference proteome</keyword>
<dbReference type="InterPro" id="IPR008977">
    <property type="entry name" value="PHM/PNGase_F_dom_sf"/>
</dbReference>
<evidence type="ECO:0000259" key="5">
    <source>
        <dbReference type="Pfam" id="PF18962"/>
    </source>
</evidence>
<dbReference type="SUPFAM" id="SSF49742">
    <property type="entry name" value="PHM/PNGase F"/>
    <property type="match status" value="1"/>
</dbReference>
<proteinExistence type="predicted"/>
<feature type="signal peptide" evidence="3">
    <location>
        <begin position="1"/>
        <end position="20"/>
    </location>
</feature>
<reference evidence="6 7" key="1">
    <citation type="submission" date="2016-10" db="EMBL/GenBank/DDBJ databases">
        <authorList>
            <person name="de Groot N.N."/>
        </authorList>
    </citation>
    <scope>NUCLEOTIDE SEQUENCE [LARGE SCALE GENOMIC DNA]</scope>
    <source>
        <strain evidence="6 7">CGMCC 1.7031</strain>
    </source>
</reference>
<dbReference type="Gene3D" id="2.60.120.230">
    <property type="match status" value="2"/>
</dbReference>
<dbReference type="Proteomes" id="UP000199354">
    <property type="component" value="Unassembled WGS sequence"/>
</dbReference>
<dbReference type="InterPro" id="IPR014784">
    <property type="entry name" value="Cu2_ascorb_mOase-like_C"/>
</dbReference>
<evidence type="ECO:0000313" key="6">
    <source>
        <dbReference type="EMBL" id="SCX78106.1"/>
    </source>
</evidence>
<feature type="domain" description="Secretion system C-terminal sorting" evidence="5">
    <location>
        <begin position="1088"/>
        <end position="1157"/>
    </location>
</feature>
<keyword evidence="1 3" id="KW-0732">Signal</keyword>
<dbReference type="GO" id="GO:0016715">
    <property type="term" value="F:oxidoreductase activity, acting on paired donors, with incorporation or reduction of molecular oxygen, reduced ascorbate as one donor, and incorporation of one atom of oxygen"/>
    <property type="evidence" value="ECO:0007669"/>
    <property type="project" value="InterPro"/>
</dbReference>
<protein>
    <submittedName>
        <fullName evidence="6">Por secretion system C-terminal sorting domain-containing protein</fullName>
    </submittedName>
</protein>
<dbReference type="STRING" id="490189.SAMN02927903_00028"/>
<evidence type="ECO:0000256" key="1">
    <source>
        <dbReference type="ARBA" id="ARBA00022729"/>
    </source>
</evidence>
<dbReference type="InterPro" id="IPR013320">
    <property type="entry name" value="ConA-like_dom_sf"/>
</dbReference>
<dbReference type="RefSeq" id="WP_139149549.1">
    <property type="nucleotide sequence ID" value="NZ_FMVF01000002.1"/>
</dbReference>
<dbReference type="GO" id="GO:0005975">
    <property type="term" value="P:carbohydrate metabolic process"/>
    <property type="evidence" value="ECO:0007669"/>
    <property type="project" value="UniProtKB-ARBA"/>
</dbReference>
<dbReference type="Pfam" id="PF18962">
    <property type="entry name" value="Por_Secre_tail"/>
    <property type="match status" value="1"/>
</dbReference>
<dbReference type="Pfam" id="PF09113">
    <property type="entry name" value="N-glycanase_C"/>
    <property type="match status" value="1"/>
</dbReference>
<dbReference type="SUPFAM" id="SSF49899">
    <property type="entry name" value="Concanavalin A-like lectins/glucanases"/>
    <property type="match status" value="1"/>
</dbReference>
<dbReference type="Gene3D" id="2.60.120.200">
    <property type="match status" value="1"/>
</dbReference>